<gene>
    <name evidence="1" type="ORF">DEU29_102162</name>
</gene>
<dbReference type="EMBL" id="SNXI01000002">
    <property type="protein sequence ID" value="TDP40262.1"/>
    <property type="molecule type" value="Genomic_DNA"/>
</dbReference>
<comment type="caution">
    <text evidence="1">The sequence shown here is derived from an EMBL/GenBank/DDBJ whole genome shotgun (WGS) entry which is preliminary data.</text>
</comment>
<sequence length="68" mass="8251">MELIDRNQYPQLDRLLWDTKQQYFTHKEAITIYEDRWRFLFETELTAKERKLIAGLTKEFGIFLPAVA</sequence>
<evidence type="ECO:0000313" key="2">
    <source>
        <dbReference type="Proteomes" id="UP000295531"/>
    </source>
</evidence>
<evidence type="ECO:0000313" key="1">
    <source>
        <dbReference type="EMBL" id="TDP40262.1"/>
    </source>
</evidence>
<dbReference type="RefSeq" id="WP_133538722.1">
    <property type="nucleotide sequence ID" value="NZ_SNXI01000002.1"/>
</dbReference>
<dbReference type="AlphaFoldDB" id="A0A4R6PNV2"/>
<protein>
    <submittedName>
        <fullName evidence="1">Uncharacterized protein</fullName>
    </submittedName>
</protein>
<accession>A0A4R6PNV2</accession>
<keyword evidence="2" id="KW-1185">Reference proteome</keyword>
<dbReference type="OrthoDB" id="6168669at2"/>
<dbReference type="Proteomes" id="UP000295531">
    <property type="component" value="Unassembled WGS sequence"/>
</dbReference>
<reference evidence="1 2" key="1">
    <citation type="submission" date="2019-03" db="EMBL/GenBank/DDBJ databases">
        <title>Freshwater and sediment microbial communities from various areas in North America, analyzing microbe dynamics in response to fracking.</title>
        <authorList>
            <person name="Lamendella R."/>
        </authorList>
    </citation>
    <scope>NUCLEOTIDE SEQUENCE [LARGE SCALE GENOMIC DNA]</scope>
    <source>
        <strain evidence="1 2">18_TX</strain>
    </source>
</reference>
<proteinExistence type="predicted"/>
<organism evidence="1 2">
    <name type="scientific">Idiomarina aquatica</name>
    <dbReference type="NCBI Taxonomy" id="1327752"/>
    <lineage>
        <taxon>Bacteria</taxon>
        <taxon>Pseudomonadati</taxon>
        <taxon>Pseudomonadota</taxon>
        <taxon>Gammaproteobacteria</taxon>
        <taxon>Alteromonadales</taxon>
        <taxon>Idiomarinaceae</taxon>
        <taxon>Idiomarina</taxon>
    </lineage>
</organism>
<name>A0A4R6PNV2_9GAMM</name>